<organism evidence="2 3">
    <name type="scientific">Nocardioides mesophilus</name>
    <dbReference type="NCBI Taxonomy" id="433659"/>
    <lineage>
        <taxon>Bacteria</taxon>
        <taxon>Bacillati</taxon>
        <taxon>Actinomycetota</taxon>
        <taxon>Actinomycetes</taxon>
        <taxon>Propionibacteriales</taxon>
        <taxon>Nocardioidaceae</taxon>
        <taxon>Nocardioides</taxon>
    </lineage>
</organism>
<dbReference type="AlphaFoldDB" id="A0A7G9R911"/>
<evidence type="ECO:0000313" key="2">
    <source>
        <dbReference type="EMBL" id="QNN52086.1"/>
    </source>
</evidence>
<gene>
    <name evidence="2" type="ORF">H9L09_16495</name>
</gene>
<feature type="region of interest" description="Disordered" evidence="1">
    <location>
        <begin position="40"/>
        <end position="59"/>
    </location>
</feature>
<dbReference type="RefSeq" id="WP_187577929.1">
    <property type="nucleotide sequence ID" value="NZ_CP060713.1"/>
</dbReference>
<dbReference type="Proteomes" id="UP000515947">
    <property type="component" value="Chromosome"/>
</dbReference>
<keyword evidence="3" id="KW-1185">Reference proteome</keyword>
<protein>
    <submittedName>
        <fullName evidence="2">Sporulation protein</fullName>
    </submittedName>
</protein>
<evidence type="ECO:0000256" key="1">
    <source>
        <dbReference type="SAM" id="MobiDB-lite"/>
    </source>
</evidence>
<name>A0A7G9R911_9ACTN</name>
<dbReference type="KEGG" id="nmes:H9L09_16495"/>
<proteinExistence type="predicted"/>
<sequence>MKVEEVLGTARDAITVKRVYAEPYEKDGVTIIAAAKIGGGGGGGTGHDDKGGQGEGGGFGVSGRPAGAYVIKDGGVTWRPAVDPNRLFVVIGAAVVVYLLSRPRLARARAKAALAAMGAESADE</sequence>
<reference evidence="2 3" key="1">
    <citation type="submission" date="2020-08" db="EMBL/GenBank/DDBJ databases">
        <title>Genome sequence of Nocardioides mesophilus KACC 16243T.</title>
        <authorList>
            <person name="Hyun D.-W."/>
            <person name="Bae J.-W."/>
        </authorList>
    </citation>
    <scope>NUCLEOTIDE SEQUENCE [LARGE SCALE GENOMIC DNA]</scope>
    <source>
        <strain evidence="2 3">KACC 16243</strain>
    </source>
</reference>
<dbReference type="EMBL" id="CP060713">
    <property type="protein sequence ID" value="QNN52086.1"/>
    <property type="molecule type" value="Genomic_DNA"/>
</dbReference>
<evidence type="ECO:0000313" key="3">
    <source>
        <dbReference type="Proteomes" id="UP000515947"/>
    </source>
</evidence>
<accession>A0A7G9R911</accession>